<dbReference type="GO" id="GO:0004827">
    <property type="term" value="F:proline-tRNA ligase activity"/>
    <property type="evidence" value="ECO:0007669"/>
    <property type="project" value="UniProtKB-UniRule"/>
</dbReference>
<evidence type="ECO:0000256" key="3">
    <source>
        <dbReference type="ARBA" id="ARBA00022490"/>
    </source>
</evidence>
<dbReference type="Gene3D" id="3.90.960.10">
    <property type="entry name" value="YbaK/aminoacyl-tRNA synthetase-associated domain"/>
    <property type="match status" value="1"/>
</dbReference>
<keyword evidence="13" id="KW-1185">Reference proteome</keyword>
<dbReference type="InterPro" id="IPR004154">
    <property type="entry name" value="Anticodon-bd"/>
</dbReference>
<gene>
    <name evidence="10" type="primary">proS</name>
    <name evidence="12" type="ORF">OM076_41885</name>
</gene>
<dbReference type="InterPro" id="IPR007214">
    <property type="entry name" value="YbaK/aa-tRNA-synth-assoc-dom"/>
</dbReference>
<dbReference type="Pfam" id="PF00587">
    <property type="entry name" value="tRNA-synt_2b"/>
    <property type="match status" value="1"/>
</dbReference>
<comment type="catalytic activity">
    <reaction evidence="9 10">
        <text>tRNA(Pro) + L-proline + ATP = L-prolyl-tRNA(Pro) + AMP + diphosphate</text>
        <dbReference type="Rhea" id="RHEA:14305"/>
        <dbReference type="Rhea" id="RHEA-COMP:9700"/>
        <dbReference type="Rhea" id="RHEA-COMP:9702"/>
        <dbReference type="ChEBI" id="CHEBI:30616"/>
        <dbReference type="ChEBI" id="CHEBI:33019"/>
        <dbReference type="ChEBI" id="CHEBI:60039"/>
        <dbReference type="ChEBI" id="CHEBI:78442"/>
        <dbReference type="ChEBI" id="CHEBI:78532"/>
        <dbReference type="ChEBI" id="CHEBI:456215"/>
        <dbReference type="EC" id="6.1.1.15"/>
    </reaction>
</comment>
<dbReference type="InterPro" id="IPR045864">
    <property type="entry name" value="aa-tRNA-synth_II/BPL/LPL"/>
</dbReference>
<evidence type="ECO:0000256" key="7">
    <source>
        <dbReference type="ARBA" id="ARBA00022917"/>
    </source>
</evidence>
<evidence type="ECO:0000256" key="6">
    <source>
        <dbReference type="ARBA" id="ARBA00022840"/>
    </source>
</evidence>
<keyword evidence="7 10" id="KW-0648">Protein biosynthesis</keyword>
<keyword evidence="8 10" id="KW-0030">Aminoacyl-tRNA synthetase</keyword>
<dbReference type="Gene3D" id="3.30.930.10">
    <property type="entry name" value="Bira Bifunctional Protein, Domain 2"/>
    <property type="match status" value="2"/>
</dbReference>
<evidence type="ECO:0000256" key="9">
    <source>
        <dbReference type="ARBA" id="ARBA00047671"/>
    </source>
</evidence>
<dbReference type="GO" id="GO:0002161">
    <property type="term" value="F:aminoacyl-tRNA deacylase activity"/>
    <property type="evidence" value="ECO:0007669"/>
    <property type="project" value="InterPro"/>
</dbReference>
<dbReference type="EC" id="6.1.1.15" evidence="10"/>
<comment type="similarity">
    <text evidence="10">Belongs to the class-II aminoacyl-tRNA synthetase family. ProS type 1 subfamily.</text>
</comment>
<sequence>MTRLSHYLLPTEKQPPADAEALSHKLLVRAGMIRQVGAGLWSWLPAGWRVHQKAVQIIREEIDAIGGQEMLMPVLNPAEIWQRSGRYDAIGGELFRLKDRRGADMVLAMTHEEIVTTHIAQVVRSYRDLPQILYHFQIKERDEPRPRAGVLRTREFIMKDSYTFDRDAAGLDVGYEKHRVAYDKIFDRCGLEWYRVDSDVGMMGGTGAHEYMAPCPAGENDVALAPGYAANVEVATATAKPVQLPPALDAPAEEATPGLTTVAQVAEALGVPAGALIKAYPVIVGEDELRLVLVRGDHRVNDVKLANALGASFRPAQASEFAERIGPAGYIGPVGTDVPILLDSALDGDSYISGANKADAHLRGVKPGRDFAFTEADVRSVEVGDTVDGHEIRIEPAIEIGNIFKLGTRYSVPLGASYLDESGTAQPVWMGSYGIGPARIAAAAVEQFADEKGISWPRALSPFDVHLVGLGKPDTEEFALAERLYDELRAAGLDVVYDDRTLGPGAKFADAELLGVPLRLTIGRRTLEAGEIETQVRRGRETGSIGLEGAAQAAADLWATLP</sequence>
<dbReference type="PRINTS" id="PR01046">
    <property type="entry name" value="TRNASYNTHPRO"/>
</dbReference>
<dbReference type="NCBIfam" id="TIGR00409">
    <property type="entry name" value="proS_fam_II"/>
    <property type="match status" value="1"/>
</dbReference>
<dbReference type="InterPro" id="IPR002316">
    <property type="entry name" value="Pro-tRNA-ligase_IIa"/>
</dbReference>
<dbReference type="NCBIfam" id="NF006625">
    <property type="entry name" value="PRK09194.1"/>
    <property type="match status" value="1"/>
</dbReference>
<keyword evidence="5 10" id="KW-0547">Nucleotide-binding</keyword>
<proteinExistence type="inferred from homology"/>
<dbReference type="InterPro" id="IPR002314">
    <property type="entry name" value="aa-tRNA-synt_IIb"/>
</dbReference>
<comment type="caution">
    <text evidence="12">The sequence shown here is derived from an EMBL/GenBank/DDBJ whole genome shotgun (WGS) entry which is preliminary data.</text>
</comment>
<dbReference type="InterPro" id="IPR023717">
    <property type="entry name" value="Pro-tRNA-Synthase_IIa_type1"/>
</dbReference>
<keyword evidence="6 10" id="KW-0067">ATP-binding</keyword>
<evidence type="ECO:0000256" key="4">
    <source>
        <dbReference type="ARBA" id="ARBA00022598"/>
    </source>
</evidence>
<feature type="domain" description="Aminoacyl-transfer RNA synthetases class-II family profile" evidence="11">
    <location>
        <begin position="34"/>
        <end position="462"/>
    </location>
</feature>
<comment type="subcellular location">
    <subcellularLocation>
        <location evidence="1 10">Cytoplasm</location>
    </subcellularLocation>
</comment>
<dbReference type="GO" id="GO:0005829">
    <property type="term" value="C:cytosol"/>
    <property type="evidence" value="ECO:0007669"/>
    <property type="project" value="TreeGrafter"/>
</dbReference>
<dbReference type="InterPro" id="IPR036754">
    <property type="entry name" value="YbaK/aa-tRNA-synt-asso_dom_sf"/>
</dbReference>
<dbReference type="PROSITE" id="PS50862">
    <property type="entry name" value="AA_TRNA_LIGASE_II"/>
    <property type="match status" value="1"/>
</dbReference>
<dbReference type="SUPFAM" id="SSF55826">
    <property type="entry name" value="YbaK/ProRS associated domain"/>
    <property type="match status" value="1"/>
</dbReference>
<dbReference type="PANTHER" id="PTHR42753">
    <property type="entry name" value="MITOCHONDRIAL RIBOSOME PROTEIN L39/PROLYL-TRNA LIGASE FAMILY MEMBER"/>
    <property type="match status" value="1"/>
</dbReference>
<dbReference type="InterPro" id="IPR006195">
    <property type="entry name" value="aa-tRNA-synth_II"/>
</dbReference>
<dbReference type="InterPro" id="IPR036621">
    <property type="entry name" value="Anticodon-bd_dom_sf"/>
</dbReference>
<dbReference type="CDD" id="cd04334">
    <property type="entry name" value="ProRS-INS"/>
    <property type="match status" value="1"/>
</dbReference>
<evidence type="ECO:0000259" key="11">
    <source>
        <dbReference type="PROSITE" id="PS50862"/>
    </source>
</evidence>
<dbReference type="Proteomes" id="UP001149140">
    <property type="component" value="Unassembled WGS sequence"/>
</dbReference>
<dbReference type="CDD" id="cd00861">
    <property type="entry name" value="ProRS_anticodon_short"/>
    <property type="match status" value="1"/>
</dbReference>
<keyword evidence="3 10" id="KW-0963">Cytoplasm</keyword>
<keyword evidence="4 10" id="KW-0436">Ligase</keyword>
<dbReference type="SUPFAM" id="SSF52954">
    <property type="entry name" value="Class II aaRS ABD-related"/>
    <property type="match status" value="1"/>
</dbReference>
<accession>A0A9X3N254</accession>
<evidence type="ECO:0000313" key="12">
    <source>
        <dbReference type="EMBL" id="MDA0166887.1"/>
    </source>
</evidence>
<dbReference type="GO" id="GO:0006433">
    <property type="term" value="P:prolyl-tRNA aminoacylation"/>
    <property type="evidence" value="ECO:0007669"/>
    <property type="project" value="UniProtKB-UniRule"/>
</dbReference>
<comment type="domain">
    <text evidence="10">Consists of three domains: the N-terminal catalytic domain, the editing domain and the C-terminal anticodon-binding domain.</text>
</comment>
<dbReference type="PANTHER" id="PTHR42753:SF2">
    <property type="entry name" value="PROLINE--TRNA LIGASE"/>
    <property type="match status" value="1"/>
</dbReference>
<dbReference type="SUPFAM" id="SSF55681">
    <property type="entry name" value="Class II aaRS and biotin synthetases"/>
    <property type="match status" value="1"/>
</dbReference>
<protein>
    <recommendedName>
        <fullName evidence="10">Proline--tRNA ligase</fullName>
        <ecNumber evidence="10">6.1.1.15</ecNumber>
    </recommendedName>
    <alternativeName>
        <fullName evidence="10">Prolyl-tRNA synthetase</fullName>
        <shortName evidence="10">ProRS</shortName>
    </alternativeName>
</protein>
<dbReference type="InterPro" id="IPR050062">
    <property type="entry name" value="Pro-tRNA_synthetase"/>
</dbReference>
<name>A0A9X3N254_9ACTN</name>
<comment type="subunit">
    <text evidence="2 10">Homodimer.</text>
</comment>
<dbReference type="InterPro" id="IPR004500">
    <property type="entry name" value="Pro-tRNA-synth_IIa_bac-type"/>
</dbReference>
<evidence type="ECO:0000256" key="5">
    <source>
        <dbReference type="ARBA" id="ARBA00022741"/>
    </source>
</evidence>
<dbReference type="AlphaFoldDB" id="A0A9X3N254"/>
<comment type="function">
    <text evidence="10">Catalyzes the attachment of proline to tRNA(Pro) in a two-step reaction: proline is first activated by ATP to form Pro-AMP and then transferred to the acceptor end of tRNA(Pro). As ProRS can inadvertently accommodate and process non-cognate amino acids such as alanine and cysteine, to avoid such errors it has two additional distinct editing activities against alanine. One activity is designated as 'pretransfer' editing and involves the tRNA(Pro)-independent hydrolysis of activated Ala-AMP. The other activity is designated 'posttransfer' editing and involves deacylation of mischarged Ala-tRNA(Pro). The misacylated Cys-tRNA(Pro) is not edited by ProRS.</text>
</comment>
<dbReference type="HAMAP" id="MF_01569">
    <property type="entry name" value="Pro_tRNA_synth_type1"/>
    <property type="match status" value="1"/>
</dbReference>
<evidence type="ECO:0000313" key="13">
    <source>
        <dbReference type="Proteomes" id="UP001149140"/>
    </source>
</evidence>
<evidence type="ECO:0000256" key="2">
    <source>
        <dbReference type="ARBA" id="ARBA00011738"/>
    </source>
</evidence>
<evidence type="ECO:0000256" key="8">
    <source>
        <dbReference type="ARBA" id="ARBA00023146"/>
    </source>
</evidence>
<organism evidence="12 13">
    <name type="scientific">Solirubrobacter ginsenosidimutans</name>
    <dbReference type="NCBI Taxonomy" id="490573"/>
    <lineage>
        <taxon>Bacteria</taxon>
        <taxon>Bacillati</taxon>
        <taxon>Actinomycetota</taxon>
        <taxon>Thermoleophilia</taxon>
        <taxon>Solirubrobacterales</taxon>
        <taxon>Solirubrobacteraceae</taxon>
        <taxon>Solirubrobacter</taxon>
    </lineage>
</organism>
<dbReference type="Gene3D" id="3.40.50.800">
    <property type="entry name" value="Anticodon-binding domain"/>
    <property type="match status" value="1"/>
</dbReference>
<dbReference type="GO" id="GO:0005524">
    <property type="term" value="F:ATP binding"/>
    <property type="evidence" value="ECO:0007669"/>
    <property type="project" value="UniProtKB-UniRule"/>
</dbReference>
<dbReference type="InterPro" id="IPR044140">
    <property type="entry name" value="ProRS_anticodon_short"/>
</dbReference>
<evidence type="ECO:0000256" key="1">
    <source>
        <dbReference type="ARBA" id="ARBA00004496"/>
    </source>
</evidence>
<dbReference type="EMBL" id="JAPDOD010000079">
    <property type="protein sequence ID" value="MDA0166887.1"/>
    <property type="molecule type" value="Genomic_DNA"/>
</dbReference>
<dbReference type="RefSeq" id="WP_270046140.1">
    <property type="nucleotide sequence ID" value="NZ_JAPDOD010000079.1"/>
</dbReference>
<dbReference type="Pfam" id="PF04073">
    <property type="entry name" value="tRNA_edit"/>
    <property type="match status" value="1"/>
</dbReference>
<dbReference type="Pfam" id="PF03129">
    <property type="entry name" value="HGTP_anticodon"/>
    <property type="match status" value="1"/>
</dbReference>
<reference evidence="12" key="1">
    <citation type="submission" date="2022-10" db="EMBL/GenBank/DDBJ databases">
        <title>The WGS of Solirubrobacter ginsenosidimutans DSM 21036.</title>
        <authorList>
            <person name="Jiang Z."/>
        </authorList>
    </citation>
    <scope>NUCLEOTIDE SEQUENCE</scope>
    <source>
        <strain evidence="12">DSM 21036</strain>
    </source>
</reference>
<evidence type="ECO:0000256" key="10">
    <source>
        <dbReference type="HAMAP-Rule" id="MF_01569"/>
    </source>
</evidence>